<dbReference type="Gene3D" id="3.40.50.20">
    <property type="match status" value="1"/>
</dbReference>
<evidence type="ECO:0000256" key="5">
    <source>
        <dbReference type="PROSITE-ProRule" id="PRU00409"/>
    </source>
</evidence>
<sequence length="432" mass="45839">MSESIEDAQTDDLTDDQVDGAEDAPAEATPSDNGREVVKPADSAATVLLLGSGDLSRELALAFQRLGGVVVAADRYYAPAHGVADRSAVIKMNDAEELAALIEREKPRYVVAESGVIAADALIAVAERGDIEVLPAPRSIRLSQDREGLRRLASDELGLPTVPFWFAGSVDELTAVAEHAGFPLVVKPVVGAQRDGESVLLRPDDVEPAWQRATTAGHMAHNRVLAESVVEVEYEITMLTVRTTGPSGPGVQFCEPIGHRQVGTDVLESWQPQPLSPAALDAAKSISARIVNSLGGRGVFGVELLVQGDDVYFSDVRIRPHDSGLVTLRSQRLSEFEMHARAILGLAVDTIMISPAAAEVSYGGADAGEPSADISTVLGEALATSESDVRLFGRPGESEAPRRLGVALATAPDVIIARDRARRVGTALRKLW</sequence>
<dbReference type="GO" id="GO:0005829">
    <property type="term" value="C:cytosol"/>
    <property type="evidence" value="ECO:0007669"/>
    <property type="project" value="TreeGrafter"/>
</dbReference>
<dbReference type="Pfam" id="PF21244">
    <property type="entry name" value="PurT_C"/>
    <property type="match status" value="1"/>
</dbReference>
<keyword evidence="1" id="KW-0436">Ligase</keyword>
<dbReference type="SUPFAM" id="SSF56059">
    <property type="entry name" value="Glutathione synthetase ATP-binding domain-like"/>
    <property type="match status" value="1"/>
</dbReference>
<evidence type="ECO:0000313" key="8">
    <source>
        <dbReference type="EMBL" id="CRZ16551.1"/>
    </source>
</evidence>
<dbReference type="InterPro" id="IPR003135">
    <property type="entry name" value="ATP-grasp_carboxylate-amine"/>
</dbReference>
<dbReference type="InterPro" id="IPR011761">
    <property type="entry name" value="ATP-grasp"/>
</dbReference>
<reference evidence="9" key="1">
    <citation type="submission" date="2015-07" db="EMBL/GenBank/DDBJ databases">
        <authorList>
            <person name="Urmite Genomes"/>
        </authorList>
    </citation>
    <scope>NUCLEOTIDE SEQUENCE [LARGE SCALE GENOMIC DNA]</scope>
    <source>
        <strain evidence="9">type strain: ATCC 49404</strain>
    </source>
</reference>
<dbReference type="Gene3D" id="3.30.1490.20">
    <property type="entry name" value="ATP-grasp fold, A domain"/>
    <property type="match status" value="1"/>
</dbReference>
<keyword evidence="2 5" id="KW-0547">Nucleotide-binding</keyword>
<dbReference type="NCBIfam" id="NF006766">
    <property type="entry name" value="PRK09288.1"/>
    <property type="match status" value="1"/>
</dbReference>
<evidence type="ECO:0000313" key="9">
    <source>
        <dbReference type="Proteomes" id="UP000199147"/>
    </source>
</evidence>
<protein>
    <submittedName>
        <fullName evidence="8">Phosphoribosylglycinamide formyltransferase 2</fullName>
    </submittedName>
</protein>
<dbReference type="SUPFAM" id="SSF51246">
    <property type="entry name" value="Rudiment single hybrid motif"/>
    <property type="match status" value="1"/>
</dbReference>
<dbReference type="InterPro" id="IPR016185">
    <property type="entry name" value="PreATP-grasp_dom_sf"/>
</dbReference>
<evidence type="ECO:0000256" key="3">
    <source>
        <dbReference type="ARBA" id="ARBA00022755"/>
    </source>
</evidence>
<dbReference type="PANTHER" id="PTHR43055">
    <property type="entry name" value="FORMATE-DEPENDENT PHOSPHORIBOSYLGLYCINAMIDE FORMYLTRANSFERASE"/>
    <property type="match status" value="1"/>
</dbReference>
<dbReference type="EMBL" id="CWKH01000002">
    <property type="protein sequence ID" value="CRZ16551.1"/>
    <property type="molecule type" value="Genomic_DNA"/>
</dbReference>
<dbReference type="STRING" id="146018.BN2156_03421"/>
<evidence type="ECO:0000256" key="2">
    <source>
        <dbReference type="ARBA" id="ARBA00022741"/>
    </source>
</evidence>
<evidence type="ECO:0000256" key="4">
    <source>
        <dbReference type="ARBA" id="ARBA00022840"/>
    </source>
</evidence>
<keyword evidence="9" id="KW-1185">Reference proteome</keyword>
<dbReference type="RefSeq" id="WP_090517433.1">
    <property type="nucleotide sequence ID" value="NZ_CWKH01000002.1"/>
</dbReference>
<feature type="compositionally biased region" description="Acidic residues" evidence="6">
    <location>
        <begin position="1"/>
        <end position="25"/>
    </location>
</feature>
<organism evidence="8 9">
    <name type="scientific">Mycolicibacterium neworleansense</name>
    <dbReference type="NCBI Taxonomy" id="146018"/>
    <lineage>
        <taxon>Bacteria</taxon>
        <taxon>Bacillati</taxon>
        <taxon>Actinomycetota</taxon>
        <taxon>Actinomycetes</taxon>
        <taxon>Mycobacteriales</taxon>
        <taxon>Mycobacteriaceae</taxon>
        <taxon>Mycolicibacterium</taxon>
    </lineage>
</organism>
<evidence type="ECO:0000256" key="1">
    <source>
        <dbReference type="ARBA" id="ARBA00022598"/>
    </source>
</evidence>
<dbReference type="Proteomes" id="UP000199147">
    <property type="component" value="Unassembled WGS sequence"/>
</dbReference>
<dbReference type="OrthoDB" id="9804625at2"/>
<dbReference type="PROSITE" id="PS50975">
    <property type="entry name" value="ATP_GRASP"/>
    <property type="match status" value="1"/>
</dbReference>
<dbReference type="InterPro" id="IPR011054">
    <property type="entry name" value="Rudment_hybrid_motif"/>
</dbReference>
<keyword evidence="8" id="KW-0808">Transferase</keyword>
<feature type="region of interest" description="Disordered" evidence="6">
    <location>
        <begin position="1"/>
        <end position="38"/>
    </location>
</feature>
<accession>A0A0H5RRW0</accession>
<name>A0A0H5RRW0_9MYCO</name>
<dbReference type="SUPFAM" id="SSF52440">
    <property type="entry name" value="PreATP-grasp domain"/>
    <property type="match status" value="1"/>
</dbReference>
<dbReference type="PANTHER" id="PTHR43055:SF1">
    <property type="entry name" value="FORMATE-DEPENDENT PHOSPHORIBOSYLGLYCINAMIDE FORMYLTRANSFERASE"/>
    <property type="match status" value="1"/>
</dbReference>
<dbReference type="GO" id="GO:0006164">
    <property type="term" value="P:purine nucleotide biosynthetic process"/>
    <property type="evidence" value="ECO:0007669"/>
    <property type="project" value="UniProtKB-KW"/>
</dbReference>
<proteinExistence type="predicted"/>
<feature type="domain" description="ATP-grasp" evidence="7">
    <location>
        <begin position="151"/>
        <end position="344"/>
    </location>
</feature>
<dbReference type="InterPro" id="IPR013815">
    <property type="entry name" value="ATP_grasp_subdomain_1"/>
</dbReference>
<dbReference type="GO" id="GO:0046872">
    <property type="term" value="F:metal ion binding"/>
    <property type="evidence" value="ECO:0007669"/>
    <property type="project" value="InterPro"/>
</dbReference>
<dbReference type="AlphaFoldDB" id="A0A0H5RRW0"/>
<dbReference type="GO" id="GO:0005524">
    <property type="term" value="F:ATP binding"/>
    <property type="evidence" value="ECO:0007669"/>
    <property type="project" value="UniProtKB-UniRule"/>
</dbReference>
<gene>
    <name evidence="8" type="primary">purT</name>
    <name evidence="8" type="ORF">BN2156_03421</name>
</gene>
<keyword evidence="3" id="KW-0658">Purine biosynthesis</keyword>
<evidence type="ECO:0000259" key="7">
    <source>
        <dbReference type="PROSITE" id="PS50975"/>
    </source>
</evidence>
<dbReference type="InterPro" id="IPR048740">
    <property type="entry name" value="PurT_C"/>
</dbReference>
<dbReference type="GO" id="GO:0016874">
    <property type="term" value="F:ligase activity"/>
    <property type="evidence" value="ECO:0007669"/>
    <property type="project" value="UniProtKB-KW"/>
</dbReference>
<evidence type="ECO:0000256" key="6">
    <source>
        <dbReference type="SAM" id="MobiDB-lite"/>
    </source>
</evidence>
<dbReference type="Pfam" id="PF02222">
    <property type="entry name" value="ATP-grasp"/>
    <property type="match status" value="1"/>
</dbReference>
<keyword evidence="4 5" id="KW-0067">ATP-binding</keyword>
<dbReference type="Gene3D" id="3.30.470.20">
    <property type="entry name" value="ATP-grasp fold, B domain"/>
    <property type="match status" value="1"/>
</dbReference>
<dbReference type="GO" id="GO:0016740">
    <property type="term" value="F:transferase activity"/>
    <property type="evidence" value="ECO:0007669"/>
    <property type="project" value="UniProtKB-KW"/>
</dbReference>